<dbReference type="SUPFAM" id="SSF64153">
    <property type="entry name" value="YjeF N-terminal domain-like"/>
    <property type="match status" value="1"/>
</dbReference>
<dbReference type="GO" id="GO:0005524">
    <property type="term" value="F:ATP binding"/>
    <property type="evidence" value="ECO:0007669"/>
    <property type="project" value="UniProtKB-UniRule"/>
</dbReference>
<dbReference type="SUPFAM" id="SSF53613">
    <property type="entry name" value="Ribokinase-like"/>
    <property type="match status" value="1"/>
</dbReference>
<dbReference type="HOGENOM" id="CLU_024853_4_1_5"/>
<dbReference type="Pfam" id="PF01256">
    <property type="entry name" value="Carb_kinase"/>
    <property type="match status" value="1"/>
</dbReference>
<feature type="binding site" evidence="17">
    <location>
        <position position="326"/>
    </location>
    <ligand>
        <name>(6S)-NADPHX</name>
        <dbReference type="ChEBI" id="CHEBI:64076"/>
    </ligand>
</feature>
<dbReference type="Gene3D" id="3.40.1190.20">
    <property type="match status" value="1"/>
</dbReference>
<comment type="cofactor">
    <cofactor evidence="17">
        <name>Mg(2+)</name>
        <dbReference type="ChEBI" id="CHEBI:18420"/>
    </cofactor>
</comment>
<dbReference type="CDD" id="cd01171">
    <property type="entry name" value="YXKO-related"/>
    <property type="match status" value="1"/>
</dbReference>
<dbReference type="NCBIfam" id="TIGR00196">
    <property type="entry name" value="yjeF_cterm"/>
    <property type="match status" value="1"/>
</dbReference>
<dbReference type="PIRSF" id="PIRSF017184">
    <property type="entry name" value="Nnr"/>
    <property type="match status" value="1"/>
</dbReference>
<accession>Q0G789</accession>
<dbReference type="EC" id="5.1.99.6" evidence="19"/>
<dbReference type="NCBIfam" id="TIGR00197">
    <property type="entry name" value="yjeF_nterm"/>
    <property type="match status" value="1"/>
</dbReference>
<comment type="function">
    <text evidence="17">Catalyzes the dehydration of the S-form of NAD(P)HX at the expense of ADP, which is converted to AMP. Together with NAD(P)HX epimerase, which catalyzes the epimerization of the S- and R-forms, the enzyme allows the repair of both epimers of NAD(P)HX, a damaged form of NAD(P)H that is a result of enzymatic or heat-dependent hydration.</text>
</comment>
<protein>
    <recommendedName>
        <fullName evidence="19">Bifunctional NAD(P)H-hydrate repair enzyme</fullName>
    </recommendedName>
    <alternativeName>
        <fullName evidence="19">Nicotinamide nucleotide repair protein</fullName>
    </alternativeName>
    <domain>
        <recommendedName>
            <fullName evidence="19">ADP-dependent (S)-NAD(P)H-hydrate dehydratase</fullName>
            <ecNumber evidence="19">4.2.1.136</ecNumber>
        </recommendedName>
        <alternativeName>
            <fullName evidence="19">ADP-dependent NAD(P)HX dehydratase</fullName>
        </alternativeName>
    </domain>
    <domain>
        <recommendedName>
            <fullName evidence="19">NAD(P)H-hydrate epimerase</fullName>
            <ecNumber evidence="19">5.1.99.6</ecNumber>
        </recommendedName>
    </domain>
</protein>
<dbReference type="Gene3D" id="3.40.50.10260">
    <property type="entry name" value="YjeF N-terminal domain"/>
    <property type="match status" value="1"/>
</dbReference>
<comment type="cofactor">
    <cofactor evidence="18 19">
        <name>K(+)</name>
        <dbReference type="ChEBI" id="CHEBI:29103"/>
    </cofactor>
    <text evidence="18 19">Binds 1 potassium ion per subunit.</text>
</comment>
<dbReference type="InterPro" id="IPR017953">
    <property type="entry name" value="Carbohydrate_kinase_pred_CS"/>
</dbReference>
<evidence type="ECO:0000256" key="17">
    <source>
        <dbReference type="HAMAP-Rule" id="MF_01965"/>
    </source>
</evidence>
<evidence type="ECO:0000256" key="4">
    <source>
        <dbReference type="ARBA" id="ARBA00009524"/>
    </source>
</evidence>
<dbReference type="InterPro" id="IPR000631">
    <property type="entry name" value="CARKD"/>
</dbReference>
<evidence type="ECO:0000256" key="12">
    <source>
        <dbReference type="ARBA" id="ARBA00023239"/>
    </source>
</evidence>
<evidence type="ECO:0000259" key="21">
    <source>
        <dbReference type="PROSITE" id="PS51385"/>
    </source>
</evidence>
<dbReference type="PANTHER" id="PTHR12592">
    <property type="entry name" value="ATP-DEPENDENT (S)-NAD(P)H-HYDRATE DEHYDRATASE FAMILY MEMBER"/>
    <property type="match status" value="1"/>
</dbReference>
<keyword evidence="13" id="KW-0511">Multifunctional enzyme</keyword>
<evidence type="ECO:0000256" key="8">
    <source>
        <dbReference type="ARBA" id="ARBA00022857"/>
    </source>
</evidence>
<gene>
    <name evidence="18" type="primary">nnrE</name>
    <name evidence="17" type="synonym">nnrD</name>
    <name evidence="22" type="ORF">FP2506_06536</name>
</gene>
<feature type="domain" description="YjeF C-terminal" evidence="20">
    <location>
        <begin position="228"/>
        <end position="505"/>
    </location>
</feature>
<evidence type="ECO:0000256" key="2">
    <source>
        <dbReference type="ARBA" id="ARBA00000909"/>
    </source>
</evidence>
<feature type="binding site" evidence="18">
    <location>
        <position position="164"/>
    </location>
    <ligand>
        <name>K(+)</name>
        <dbReference type="ChEBI" id="CHEBI:29103"/>
    </ligand>
</feature>
<dbReference type="GO" id="GO:0052856">
    <property type="term" value="F:NAD(P)HX epimerase activity"/>
    <property type="evidence" value="ECO:0007669"/>
    <property type="project" value="UniProtKB-UniRule"/>
</dbReference>
<keyword evidence="23" id="KW-1185">Reference proteome</keyword>
<keyword evidence="12 17" id="KW-0456">Lyase</keyword>
<dbReference type="InterPro" id="IPR029056">
    <property type="entry name" value="Ribokinase-like"/>
</dbReference>
<feature type="binding site" evidence="18">
    <location>
        <position position="161"/>
    </location>
    <ligand>
        <name>(6S)-NADPHX</name>
        <dbReference type="ChEBI" id="CHEBI:64076"/>
    </ligand>
</feature>
<dbReference type="HAMAP" id="MF_01965">
    <property type="entry name" value="NADHX_dehydratase"/>
    <property type="match status" value="1"/>
</dbReference>
<proteinExistence type="inferred from homology"/>
<sequence>MEWRRFHTLLTPDEMGQADRITIRRGVSGFVLMKAAGNRVAEAALKMIGDIGTGGTCRIACLGGPGNNGGDAFVAAELLRRSGHSVVVHTLSKPECLSGDAALAAGYYEGTVEPLDTFEPEKTDLVIDGLLGAGLSRPIEGDVAALIARTNTAAPRLLAIDLPSGVSGKSGAILGDAFQAERTVSFFRAKPGHFLEPGRTRCGSVDIRQIGIEANVLDTIRPKAFLNQPELWRLQLNLPAGAGHKYDRGHAVVFSGPALKTGAARLAANAALRAGAGLVTLLSPPNAILVNASHLTAVMLRKCEGSGDLGEILVDHRFNAFVLGPGFGTGERVRDYARLVLEAGRALVLDADGISAFSDVRNILFDNEKQPSEGEGVRLVLTPHAGEFARLFPDIAEADRLSKLDRARQAAERANAVIVLKGRDTVIASPDGRAVINANGTPWLATAGTGDVLSGIIAAQLAQGMPAFEAAAAGVWMHGRAAELFGPGLTAEELAGQLPRVFVELMEA</sequence>
<dbReference type="GO" id="GO:0110051">
    <property type="term" value="P:metabolite repair"/>
    <property type="evidence" value="ECO:0007669"/>
    <property type="project" value="TreeGrafter"/>
</dbReference>
<dbReference type="GO" id="GO:0046872">
    <property type="term" value="F:metal ion binding"/>
    <property type="evidence" value="ECO:0007669"/>
    <property type="project" value="UniProtKB-UniRule"/>
</dbReference>
<comment type="similarity">
    <text evidence="4 19">In the C-terminal section; belongs to the NnrD/CARKD family.</text>
</comment>
<keyword evidence="10 17" id="KW-0520">NAD</keyword>
<comment type="catalytic activity">
    <reaction evidence="15 17 19">
        <text>(6S)-NADHX + ADP = AMP + phosphate + NADH + H(+)</text>
        <dbReference type="Rhea" id="RHEA:32223"/>
        <dbReference type="ChEBI" id="CHEBI:15378"/>
        <dbReference type="ChEBI" id="CHEBI:43474"/>
        <dbReference type="ChEBI" id="CHEBI:57945"/>
        <dbReference type="ChEBI" id="CHEBI:64074"/>
        <dbReference type="ChEBI" id="CHEBI:456215"/>
        <dbReference type="ChEBI" id="CHEBI:456216"/>
        <dbReference type="EC" id="4.2.1.136"/>
    </reaction>
</comment>
<dbReference type="InterPro" id="IPR036652">
    <property type="entry name" value="YjeF_N_dom_sf"/>
</dbReference>
<dbReference type="EMBL" id="AATP01000001">
    <property type="protein sequence ID" value="EAU42475.1"/>
    <property type="molecule type" value="Genomic_DNA"/>
</dbReference>
<evidence type="ECO:0000256" key="11">
    <source>
        <dbReference type="ARBA" id="ARBA00023235"/>
    </source>
</evidence>
<dbReference type="EC" id="4.2.1.136" evidence="19"/>
<comment type="caution">
    <text evidence="22">The sequence shown here is derived from an EMBL/GenBank/DDBJ whole genome shotgun (WGS) entry which is preliminary data.</text>
</comment>
<keyword evidence="9 18" id="KW-0630">Potassium</keyword>
<feature type="binding site" evidence="18">
    <location>
        <position position="128"/>
    </location>
    <ligand>
        <name>K(+)</name>
        <dbReference type="ChEBI" id="CHEBI:29103"/>
    </ligand>
</feature>
<reference evidence="22 23" key="1">
    <citation type="journal article" date="2010" name="J. Bacteriol.">
        <title>Genome sequence of Fulvimarina pelagi HTCC2506T, a Mn(II)-oxidizing alphaproteobacterium possessing an aerobic anoxygenic photosynthetic gene cluster and Xanthorhodopsin.</title>
        <authorList>
            <person name="Kang I."/>
            <person name="Oh H.M."/>
            <person name="Lim S.I."/>
            <person name="Ferriera S."/>
            <person name="Giovannoni S.J."/>
            <person name="Cho J.C."/>
        </authorList>
    </citation>
    <scope>NUCLEOTIDE SEQUENCE [LARGE SCALE GENOMIC DNA]</scope>
    <source>
        <strain evidence="22 23">HTCC2506</strain>
    </source>
</reference>
<evidence type="ECO:0000256" key="5">
    <source>
        <dbReference type="ARBA" id="ARBA00022723"/>
    </source>
</evidence>
<feature type="binding site" evidence="17">
    <location>
        <position position="451"/>
    </location>
    <ligand>
        <name>(6S)-NADPHX</name>
        <dbReference type="ChEBI" id="CHEBI:64076"/>
    </ligand>
</feature>
<feature type="binding site" evidence="18">
    <location>
        <begin position="132"/>
        <end position="138"/>
    </location>
    <ligand>
        <name>(6S)-NADPHX</name>
        <dbReference type="ChEBI" id="CHEBI:64076"/>
    </ligand>
</feature>
<feature type="domain" description="YjeF N-terminal" evidence="21">
    <location>
        <begin position="15"/>
        <end position="218"/>
    </location>
</feature>
<feature type="binding site" evidence="17">
    <location>
        <position position="263"/>
    </location>
    <ligand>
        <name>(6S)-NADPHX</name>
        <dbReference type="ChEBI" id="CHEBI:64076"/>
    </ligand>
</feature>
<dbReference type="InterPro" id="IPR004443">
    <property type="entry name" value="YjeF_N_dom"/>
</dbReference>
<evidence type="ECO:0000256" key="15">
    <source>
        <dbReference type="ARBA" id="ARBA00048238"/>
    </source>
</evidence>
<evidence type="ECO:0000313" key="22">
    <source>
        <dbReference type="EMBL" id="EAU42475.1"/>
    </source>
</evidence>
<name>Q0G789_9HYPH</name>
<comment type="catalytic activity">
    <reaction evidence="16 17 19">
        <text>(6S)-NADPHX + ADP = AMP + phosphate + NADPH + H(+)</text>
        <dbReference type="Rhea" id="RHEA:32235"/>
        <dbReference type="ChEBI" id="CHEBI:15378"/>
        <dbReference type="ChEBI" id="CHEBI:43474"/>
        <dbReference type="ChEBI" id="CHEBI:57783"/>
        <dbReference type="ChEBI" id="CHEBI:64076"/>
        <dbReference type="ChEBI" id="CHEBI:456215"/>
        <dbReference type="ChEBI" id="CHEBI:456216"/>
        <dbReference type="EC" id="4.2.1.136"/>
    </reaction>
</comment>
<keyword evidence="7 17" id="KW-0067">ATP-binding</keyword>
<dbReference type="GO" id="GO:0046496">
    <property type="term" value="P:nicotinamide nucleotide metabolic process"/>
    <property type="evidence" value="ECO:0007669"/>
    <property type="project" value="UniProtKB-UniRule"/>
</dbReference>
<dbReference type="AlphaFoldDB" id="Q0G789"/>
<feature type="binding site" evidence="17">
    <location>
        <begin position="421"/>
        <end position="425"/>
    </location>
    <ligand>
        <name>AMP</name>
        <dbReference type="ChEBI" id="CHEBI:456215"/>
    </ligand>
</feature>
<keyword evidence="5 18" id="KW-0479">Metal-binding</keyword>
<keyword evidence="6 17" id="KW-0547">Nucleotide-binding</keyword>
<dbReference type="GO" id="GO:0052855">
    <property type="term" value="F:ADP-dependent NAD(P)H-hydrate dehydratase activity"/>
    <property type="evidence" value="ECO:0007669"/>
    <property type="project" value="UniProtKB-UniRule"/>
</dbReference>
<dbReference type="PROSITE" id="PS01050">
    <property type="entry name" value="YJEF_C_2"/>
    <property type="match status" value="1"/>
</dbReference>
<evidence type="ECO:0000256" key="1">
    <source>
        <dbReference type="ARBA" id="ARBA00000013"/>
    </source>
</evidence>
<evidence type="ECO:0000256" key="14">
    <source>
        <dbReference type="ARBA" id="ARBA00025153"/>
    </source>
</evidence>
<feature type="binding site" evidence="17">
    <location>
        <position position="450"/>
    </location>
    <ligand>
        <name>AMP</name>
        <dbReference type="ChEBI" id="CHEBI:456215"/>
    </ligand>
</feature>
<feature type="binding site" evidence="18">
    <location>
        <begin position="67"/>
        <end position="71"/>
    </location>
    <ligand>
        <name>(6S)-NADPHX</name>
        <dbReference type="ChEBI" id="CHEBI:64076"/>
    </ligand>
</feature>
<comment type="similarity">
    <text evidence="17">Belongs to the NnrD/CARKD family.</text>
</comment>
<evidence type="ECO:0000313" key="23">
    <source>
        <dbReference type="Proteomes" id="UP000004310"/>
    </source>
</evidence>
<evidence type="ECO:0000256" key="13">
    <source>
        <dbReference type="ARBA" id="ARBA00023268"/>
    </source>
</evidence>
<feature type="binding site" evidence="18">
    <location>
        <position position="68"/>
    </location>
    <ligand>
        <name>K(+)</name>
        <dbReference type="ChEBI" id="CHEBI:29103"/>
    </ligand>
</feature>
<dbReference type="STRING" id="217511.GCA_001463845_00087"/>
<comment type="catalytic activity">
    <reaction evidence="2 18 19">
        <text>(6R)-NADPHX = (6S)-NADPHX</text>
        <dbReference type="Rhea" id="RHEA:32227"/>
        <dbReference type="ChEBI" id="CHEBI:64076"/>
        <dbReference type="ChEBI" id="CHEBI:64077"/>
        <dbReference type="EC" id="5.1.99.6"/>
    </reaction>
</comment>
<comment type="catalytic activity">
    <reaction evidence="1 18 19">
        <text>(6R)-NADHX = (6S)-NADHX</text>
        <dbReference type="Rhea" id="RHEA:32215"/>
        <dbReference type="ChEBI" id="CHEBI:64074"/>
        <dbReference type="ChEBI" id="CHEBI:64075"/>
        <dbReference type="EC" id="5.1.99.6"/>
    </reaction>
</comment>
<dbReference type="Pfam" id="PF03853">
    <property type="entry name" value="YjeF_N"/>
    <property type="match status" value="1"/>
</dbReference>
<evidence type="ECO:0000256" key="3">
    <source>
        <dbReference type="ARBA" id="ARBA00006001"/>
    </source>
</evidence>
<feature type="binding site" evidence="17">
    <location>
        <position position="384"/>
    </location>
    <ligand>
        <name>(6S)-NADPHX</name>
        <dbReference type="ChEBI" id="CHEBI:64076"/>
    </ligand>
</feature>
<comment type="function">
    <text evidence="18">Catalyzes the epimerization of the S- and R-forms of NAD(P)HX, a damaged form of NAD(P)H that is a result of enzymatic or heat-dependent hydration. This is a prerequisite for the S-specific NAD(P)H-hydrate dehydratase to allow the repair of both epimers of NAD(P)HX.</text>
</comment>
<dbReference type="PROSITE" id="PS51383">
    <property type="entry name" value="YJEF_C_3"/>
    <property type="match status" value="1"/>
</dbReference>
<evidence type="ECO:0000256" key="7">
    <source>
        <dbReference type="ARBA" id="ARBA00022840"/>
    </source>
</evidence>
<comment type="caution">
    <text evidence="18">Lacks conserved residue(s) required for the propagation of feature annotation.</text>
</comment>
<comment type="function">
    <text evidence="14 19">Bifunctional enzyme that catalyzes the epimerization of the S- and R-forms of NAD(P)HX and the dehydration of the S-form of NAD(P)HX at the expense of ADP, which is converted to AMP. This allows the repair of both epimers of NAD(P)HX, a damaged form of NAD(P)H that is a result of enzymatic or heat-dependent hydration.</text>
</comment>
<keyword evidence="8 17" id="KW-0521">NADP</keyword>
<dbReference type="InterPro" id="IPR030677">
    <property type="entry name" value="Nnr"/>
</dbReference>
<keyword evidence="11 18" id="KW-0413">Isomerase</keyword>
<comment type="similarity">
    <text evidence="3 19">In the N-terminal section; belongs to the NnrE/AIBP family.</text>
</comment>
<dbReference type="eggNOG" id="COG0062">
    <property type="taxonomic scope" value="Bacteria"/>
</dbReference>
<comment type="similarity">
    <text evidence="18">Belongs to the NnrE/AIBP family.</text>
</comment>
<evidence type="ECO:0000256" key="6">
    <source>
        <dbReference type="ARBA" id="ARBA00022741"/>
    </source>
</evidence>
<evidence type="ECO:0000259" key="20">
    <source>
        <dbReference type="PROSITE" id="PS51383"/>
    </source>
</evidence>
<dbReference type="PANTHER" id="PTHR12592:SF0">
    <property type="entry name" value="ATP-DEPENDENT (S)-NAD(P)H-HYDRATE DEHYDRATASE"/>
    <property type="match status" value="1"/>
</dbReference>
<evidence type="ECO:0000256" key="9">
    <source>
        <dbReference type="ARBA" id="ARBA00022958"/>
    </source>
</evidence>
<evidence type="ECO:0000256" key="18">
    <source>
        <dbReference type="HAMAP-Rule" id="MF_01966"/>
    </source>
</evidence>
<evidence type="ECO:0000256" key="10">
    <source>
        <dbReference type="ARBA" id="ARBA00023027"/>
    </source>
</evidence>
<dbReference type="HAMAP" id="MF_01966">
    <property type="entry name" value="NADHX_epimerase"/>
    <property type="match status" value="1"/>
</dbReference>
<organism evidence="22 23">
    <name type="scientific">Fulvimarina pelagi HTCC2506</name>
    <dbReference type="NCBI Taxonomy" id="314231"/>
    <lineage>
        <taxon>Bacteria</taxon>
        <taxon>Pseudomonadati</taxon>
        <taxon>Pseudomonadota</taxon>
        <taxon>Alphaproteobacteria</taxon>
        <taxon>Hyphomicrobiales</taxon>
        <taxon>Aurantimonadaceae</taxon>
        <taxon>Fulvimarina</taxon>
    </lineage>
</organism>
<dbReference type="eggNOG" id="COG0063">
    <property type="taxonomic scope" value="Bacteria"/>
</dbReference>
<comment type="subunit">
    <text evidence="17">Homotetramer.</text>
</comment>
<evidence type="ECO:0000256" key="19">
    <source>
        <dbReference type="PIRNR" id="PIRNR017184"/>
    </source>
</evidence>
<evidence type="ECO:0000256" key="16">
    <source>
        <dbReference type="ARBA" id="ARBA00049209"/>
    </source>
</evidence>
<dbReference type="PROSITE" id="PS51385">
    <property type="entry name" value="YJEF_N"/>
    <property type="match status" value="1"/>
</dbReference>
<dbReference type="Proteomes" id="UP000004310">
    <property type="component" value="Unassembled WGS sequence"/>
</dbReference>